<evidence type="ECO:0000256" key="5">
    <source>
        <dbReference type="ARBA" id="ARBA00023242"/>
    </source>
</evidence>
<evidence type="ECO:0000256" key="4">
    <source>
        <dbReference type="ARBA" id="ARBA00023163"/>
    </source>
</evidence>
<sequence>MVNATPRPHRPFPILRSPFKTYSSESNMFSNQDTQISCHNELSFLFSPIYTDSFEDLLPYMPPAEPSPPRKQTGGLSRKRPLRKDRHSKICTAQGPRDRRMRLSLDVARKFFGLQDMLGFDKASKTVQWLLTMSDTAIKELTRTSRPISEASTSDGENNSTVSDYRRKSTMTAGNAKKQPRRKATLHRIATTASRANARARARKRTMEKKRIGQANKVEDESVLHDLRSSVELNDQCRGSTISEGVYEFLMSAEVGLNDDNMFDYSQDPIRLLQEQCGMNFVVGGGERDLMGEVQFPIRSWELFNENPTL</sequence>
<accession>A1E298</accession>
<evidence type="ECO:0000256" key="2">
    <source>
        <dbReference type="ARBA" id="ARBA00023015"/>
    </source>
</evidence>
<dbReference type="PROSITE" id="PS51369">
    <property type="entry name" value="TCP"/>
    <property type="match status" value="1"/>
</dbReference>
<dbReference type="AlphaFoldDB" id="A1E298"/>
<evidence type="ECO:0000256" key="3">
    <source>
        <dbReference type="ARBA" id="ARBA00023125"/>
    </source>
</evidence>
<organism evidence="9">
    <name type="scientific">Lilium longiflorum</name>
    <name type="common">Trumpet lily</name>
    <dbReference type="NCBI Taxonomy" id="4690"/>
    <lineage>
        <taxon>Eukaryota</taxon>
        <taxon>Viridiplantae</taxon>
        <taxon>Streptophyta</taxon>
        <taxon>Embryophyta</taxon>
        <taxon>Tracheophyta</taxon>
        <taxon>Spermatophyta</taxon>
        <taxon>Magnoliopsida</taxon>
        <taxon>Liliopsida</taxon>
        <taxon>Liliales</taxon>
        <taxon>Liliaceae</taxon>
        <taxon>Lilium</taxon>
    </lineage>
</organism>
<keyword evidence="2" id="KW-0805">Transcription regulation</keyword>
<feature type="region of interest" description="Disordered" evidence="6">
    <location>
        <begin position="60"/>
        <end position="88"/>
    </location>
</feature>
<feature type="domain" description="TCP" evidence="7">
    <location>
        <begin position="83"/>
        <end position="141"/>
    </location>
</feature>
<dbReference type="GO" id="GO:0003700">
    <property type="term" value="F:DNA-binding transcription factor activity"/>
    <property type="evidence" value="ECO:0007669"/>
    <property type="project" value="InterPro"/>
</dbReference>
<dbReference type="PROSITE" id="PS51370">
    <property type="entry name" value="R"/>
    <property type="match status" value="1"/>
</dbReference>
<proteinExistence type="evidence at transcript level"/>
<comment type="subcellular location">
    <subcellularLocation>
        <location evidence="1">Nucleus</location>
    </subcellularLocation>
</comment>
<feature type="compositionally biased region" description="Basic residues" evidence="6">
    <location>
        <begin position="198"/>
        <end position="208"/>
    </location>
</feature>
<dbReference type="InterPro" id="IPR017887">
    <property type="entry name" value="TF_TCP_subgr"/>
</dbReference>
<dbReference type="Pfam" id="PF03634">
    <property type="entry name" value="TCP"/>
    <property type="match status" value="1"/>
</dbReference>
<keyword evidence="4" id="KW-0804">Transcription</keyword>
<keyword evidence="3" id="KW-0238">DNA-binding</keyword>
<evidence type="ECO:0000259" key="8">
    <source>
        <dbReference type="PROSITE" id="PS51370"/>
    </source>
</evidence>
<dbReference type="GO" id="GO:0043565">
    <property type="term" value="F:sequence-specific DNA binding"/>
    <property type="evidence" value="ECO:0007669"/>
    <property type="project" value="TreeGrafter"/>
</dbReference>
<feature type="region of interest" description="Disordered" evidence="6">
    <location>
        <begin position="144"/>
        <end position="163"/>
    </location>
</feature>
<feature type="domain" description="R" evidence="8">
    <location>
        <begin position="192"/>
        <end position="209"/>
    </location>
</feature>
<reference evidence="9" key="1">
    <citation type="submission" date="2006-11" db="EMBL/GenBank/DDBJ databases">
        <title>Cloning and expression analysis of a TCP family transcription factor LLTCP1 from Lilium longiflorum.</title>
        <authorList>
            <person name="Wu X.P."/>
            <person name="Shi J.S."/>
        </authorList>
    </citation>
    <scope>NUCLEOTIDE SEQUENCE</scope>
</reference>
<dbReference type="InterPro" id="IPR017888">
    <property type="entry name" value="CYC/TB1_R_domain"/>
</dbReference>
<feature type="compositionally biased region" description="Pro residues" evidence="6">
    <location>
        <begin position="60"/>
        <end position="69"/>
    </location>
</feature>
<keyword evidence="5" id="KW-0539">Nucleus</keyword>
<dbReference type="InterPro" id="IPR005333">
    <property type="entry name" value="Transcription_factor_TCP"/>
</dbReference>
<dbReference type="PANTHER" id="PTHR31072:SF226">
    <property type="entry name" value="TRANSCRIPTION FACTOR TCP18"/>
    <property type="match status" value="1"/>
</dbReference>
<evidence type="ECO:0000259" key="7">
    <source>
        <dbReference type="PROSITE" id="PS51369"/>
    </source>
</evidence>
<dbReference type="PANTHER" id="PTHR31072">
    <property type="entry name" value="TRANSCRIPTION FACTOR TCP4-RELATED"/>
    <property type="match status" value="1"/>
</dbReference>
<evidence type="ECO:0000313" key="9">
    <source>
        <dbReference type="EMBL" id="ABK96829.1"/>
    </source>
</evidence>
<name>A1E298_LILLO</name>
<dbReference type="GO" id="GO:2000032">
    <property type="term" value="P:regulation of secondary shoot formation"/>
    <property type="evidence" value="ECO:0007669"/>
    <property type="project" value="TreeGrafter"/>
</dbReference>
<gene>
    <name evidence="9" type="primary">TCP1</name>
</gene>
<feature type="region of interest" description="Disordered" evidence="6">
    <location>
        <begin position="193"/>
        <end position="212"/>
    </location>
</feature>
<protein>
    <submittedName>
        <fullName evidence="9">TCP transcription factor</fullName>
    </submittedName>
</protein>
<evidence type="ECO:0000256" key="1">
    <source>
        <dbReference type="ARBA" id="ARBA00004123"/>
    </source>
</evidence>
<dbReference type="GO" id="GO:0005634">
    <property type="term" value="C:nucleus"/>
    <property type="evidence" value="ECO:0007669"/>
    <property type="project" value="UniProtKB-SubCell"/>
</dbReference>
<feature type="compositionally biased region" description="Basic residues" evidence="6">
    <location>
        <begin position="77"/>
        <end position="88"/>
    </location>
</feature>
<dbReference type="EMBL" id="EF095959">
    <property type="protein sequence ID" value="ABK96829.1"/>
    <property type="molecule type" value="mRNA"/>
</dbReference>
<evidence type="ECO:0000256" key="6">
    <source>
        <dbReference type="SAM" id="MobiDB-lite"/>
    </source>
</evidence>